<name>A0A412TRY5_9BACT</name>
<comment type="caution">
    <text evidence="1">Lacks conserved residue(s) required for the propagation of feature annotation.</text>
</comment>
<comment type="caution">
    <text evidence="3">The sequence shown here is derived from an EMBL/GenBank/DDBJ whole genome shotgun (WGS) entry which is preliminary data.</text>
</comment>
<dbReference type="EMBL" id="QRYC01000009">
    <property type="protein sequence ID" value="RGU56622.1"/>
    <property type="molecule type" value="Genomic_DNA"/>
</dbReference>
<dbReference type="InterPro" id="IPR001789">
    <property type="entry name" value="Sig_transdc_resp-reg_receiver"/>
</dbReference>
<feature type="domain" description="Response regulatory" evidence="2">
    <location>
        <begin position="1"/>
        <end position="74"/>
    </location>
</feature>
<dbReference type="PROSITE" id="PS50110">
    <property type="entry name" value="RESPONSE_REGULATORY"/>
    <property type="match status" value="1"/>
</dbReference>
<organism evidence="3 4">
    <name type="scientific">Odoribacter splanchnicus</name>
    <dbReference type="NCBI Taxonomy" id="28118"/>
    <lineage>
        <taxon>Bacteria</taxon>
        <taxon>Pseudomonadati</taxon>
        <taxon>Bacteroidota</taxon>
        <taxon>Bacteroidia</taxon>
        <taxon>Bacteroidales</taxon>
        <taxon>Odoribacteraceae</taxon>
        <taxon>Odoribacter</taxon>
    </lineage>
</organism>
<evidence type="ECO:0000313" key="3">
    <source>
        <dbReference type="EMBL" id="RGU56622.1"/>
    </source>
</evidence>
<sequence>MVNYELYSKKELIHRIEELEDQILRQYTQATPIIALTAFAFDSDKDAALNAGCNDFPTKPIAAEKLRSTLKKYI</sequence>
<reference evidence="3 4" key="1">
    <citation type="submission" date="2018-08" db="EMBL/GenBank/DDBJ databases">
        <title>A genome reference for cultivated species of the human gut microbiota.</title>
        <authorList>
            <person name="Zou Y."/>
            <person name="Xue W."/>
            <person name="Luo G."/>
        </authorList>
    </citation>
    <scope>NUCLEOTIDE SEQUENCE [LARGE SCALE GENOMIC DNA]</scope>
    <source>
        <strain evidence="3 4">AF16-14</strain>
    </source>
</reference>
<protein>
    <submittedName>
        <fullName evidence="3">Response regulator</fullName>
    </submittedName>
</protein>
<gene>
    <name evidence="3" type="ORF">DWW57_08750</name>
</gene>
<dbReference type="Proteomes" id="UP000284243">
    <property type="component" value="Unassembled WGS sequence"/>
</dbReference>
<dbReference type="SUPFAM" id="SSF52172">
    <property type="entry name" value="CheY-like"/>
    <property type="match status" value="1"/>
</dbReference>
<dbReference type="Gene3D" id="3.40.50.2300">
    <property type="match status" value="1"/>
</dbReference>
<evidence type="ECO:0000259" key="2">
    <source>
        <dbReference type="PROSITE" id="PS50110"/>
    </source>
</evidence>
<dbReference type="RefSeq" id="WP_046402675.1">
    <property type="nucleotide sequence ID" value="NZ_BAABYK010000001.1"/>
</dbReference>
<dbReference type="AlphaFoldDB" id="A0A412TRY5"/>
<evidence type="ECO:0000313" key="4">
    <source>
        <dbReference type="Proteomes" id="UP000284243"/>
    </source>
</evidence>
<evidence type="ECO:0000256" key="1">
    <source>
        <dbReference type="PROSITE-ProRule" id="PRU00169"/>
    </source>
</evidence>
<proteinExistence type="predicted"/>
<dbReference type="InterPro" id="IPR011006">
    <property type="entry name" value="CheY-like_superfamily"/>
</dbReference>
<accession>A0A412TRY5</accession>
<dbReference type="GO" id="GO:0000160">
    <property type="term" value="P:phosphorelay signal transduction system"/>
    <property type="evidence" value="ECO:0007669"/>
    <property type="project" value="InterPro"/>
</dbReference>